<sequence length="228" mass="24877">MRNSSTSHPAASLARLDGKIFGMPSKPAGADVPNSDATVAAGNNDRISAAEAAVILGIDREKVYRLMDKGRIPTYGDPHSFNRIRRIDAEQLRDRGEPIPLSEAARLLRRPVGVVRDLVANGELHSIARSKRPVFRREVEQYAAQHPRPQEAAVPPPGREGQVRTPAAARILDMSQSNTRRLAAEGLLPADRDDAGNYWYRLEHLELAQAAAAAHERGELPAPAEVDP</sequence>
<dbReference type="EMBL" id="SLWM01000027">
    <property type="protein sequence ID" value="TCO12177.1"/>
    <property type="molecule type" value="Genomic_DNA"/>
</dbReference>
<protein>
    <submittedName>
        <fullName evidence="3">Helix-turn-helix protein</fullName>
    </submittedName>
</protein>
<gene>
    <name evidence="3" type="ORF">EV644_12768</name>
</gene>
<dbReference type="Pfam" id="PF12728">
    <property type="entry name" value="HTH_17"/>
    <property type="match status" value="1"/>
</dbReference>
<reference evidence="3 4" key="1">
    <citation type="journal article" date="2015" name="Stand. Genomic Sci.">
        <title>Genomic Encyclopedia of Bacterial and Archaeal Type Strains, Phase III: the genomes of soil and plant-associated and newly described type strains.</title>
        <authorList>
            <person name="Whitman W.B."/>
            <person name="Woyke T."/>
            <person name="Klenk H.P."/>
            <person name="Zhou Y."/>
            <person name="Lilburn T.G."/>
            <person name="Beck B.J."/>
            <person name="De Vos P."/>
            <person name="Vandamme P."/>
            <person name="Eisen J.A."/>
            <person name="Garrity G."/>
            <person name="Hugenholtz P."/>
            <person name="Kyrpides N.C."/>
        </authorList>
    </citation>
    <scope>NUCLEOTIDE SEQUENCE [LARGE SCALE GENOMIC DNA]</scope>
    <source>
        <strain evidence="3 4">VKM Ac-2538</strain>
    </source>
</reference>
<keyword evidence="4" id="KW-1185">Reference proteome</keyword>
<dbReference type="InterPro" id="IPR041657">
    <property type="entry name" value="HTH_17"/>
</dbReference>
<organism evidence="3 4">
    <name type="scientific">Kribbella orskensis</name>
    <dbReference type="NCBI Taxonomy" id="2512216"/>
    <lineage>
        <taxon>Bacteria</taxon>
        <taxon>Bacillati</taxon>
        <taxon>Actinomycetota</taxon>
        <taxon>Actinomycetes</taxon>
        <taxon>Propionibacteriales</taxon>
        <taxon>Kribbellaceae</taxon>
        <taxon>Kribbella</taxon>
    </lineage>
</organism>
<proteinExistence type="predicted"/>
<dbReference type="RefSeq" id="WP_158293061.1">
    <property type="nucleotide sequence ID" value="NZ_SLWM01000027.1"/>
</dbReference>
<accession>A0ABY2B8Z8</accession>
<name>A0ABY2B8Z8_9ACTN</name>
<dbReference type="Proteomes" id="UP000295818">
    <property type="component" value="Unassembled WGS sequence"/>
</dbReference>
<evidence type="ECO:0000256" key="1">
    <source>
        <dbReference type="SAM" id="MobiDB-lite"/>
    </source>
</evidence>
<evidence type="ECO:0000313" key="4">
    <source>
        <dbReference type="Proteomes" id="UP000295818"/>
    </source>
</evidence>
<evidence type="ECO:0000313" key="3">
    <source>
        <dbReference type="EMBL" id="TCO12177.1"/>
    </source>
</evidence>
<evidence type="ECO:0000259" key="2">
    <source>
        <dbReference type="Pfam" id="PF12728"/>
    </source>
</evidence>
<feature type="region of interest" description="Disordered" evidence="1">
    <location>
        <begin position="144"/>
        <end position="163"/>
    </location>
</feature>
<feature type="domain" description="Helix-turn-helix" evidence="2">
    <location>
        <begin position="48"/>
        <end position="92"/>
    </location>
</feature>
<comment type="caution">
    <text evidence="3">The sequence shown here is derived from an EMBL/GenBank/DDBJ whole genome shotgun (WGS) entry which is preliminary data.</text>
</comment>